<organism evidence="1 2">
    <name type="scientific">Ramlibacter ginsenosidimutans</name>
    <dbReference type="NCBI Taxonomy" id="502333"/>
    <lineage>
        <taxon>Bacteria</taxon>
        <taxon>Pseudomonadati</taxon>
        <taxon>Pseudomonadota</taxon>
        <taxon>Betaproteobacteria</taxon>
        <taxon>Burkholderiales</taxon>
        <taxon>Comamonadaceae</taxon>
        <taxon>Ramlibacter</taxon>
    </lineage>
</organism>
<dbReference type="AlphaFoldDB" id="A0A934WLU2"/>
<reference evidence="1" key="2">
    <citation type="submission" date="2021-01" db="EMBL/GenBank/DDBJ databases">
        <authorList>
            <person name="Kang M."/>
        </authorList>
    </citation>
    <scope>NUCLEOTIDE SEQUENCE</scope>
    <source>
        <strain evidence="1">KACC 17527</strain>
    </source>
</reference>
<name>A0A934WLU2_9BURK</name>
<gene>
    <name evidence="1" type="ORF">JJB11_07540</name>
</gene>
<keyword evidence="2" id="KW-1185">Reference proteome</keyword>
<sequence>METSRQTPSSPPSEILDRVRGTAAYIDSVEIQQARFFRSDYIKHIRENSGGTYGPSQKPTYESRFVNSIYLHQPRPAALESMPELTSAITRVHVALDVYTANFRDARRIHDYAEARLVQDLTPRREVRCFHGRTTYFDDSVENRAGRCLVIYSHRPSKVSTDQPCCHLELRLSGADELRAAGLRSLEGLLNLDLRAFFRRRLMLRELPDEEWIGDRWLQRLLSRKTPDRSLVIPWGRSGCKARVGSMILRHIQSGRDGRTRAHDLAHLLALHPELAGTGYHCMHFPAVSTDWMLPDPINALWRAD</sequence>
<dbReference type="RefSeq" id="WP_201167898.1">
    <property type="nucleotide sequence ID" value="NZ_JAEPWM010000002.1"/>
</dbReference>
<dbReference type="EMBL" id="JAEPWM010000002">
    <property type="protein sequence ID" value="MBK6005945.1"/>
    <property type="molecule type" value="Genomic_DNA"/>
</dbReference>
<accession>A0A934WLU2</accession>
<evidence type="ECO:0000313" key="2">
    <source>
        <dbReference type="Proteomes" id="UP000630528"/>
    </source>
</evidence>
<evidence type="ECO:0000313" key="1">
    <source>
        <dbReference type="EMBL" id="MBK6005945.1"/>
    </source>
</evidence>
<dbReference type="Proteomes" id="UP000630528">
    <property type="component" value="Unassembled WGS sequence"/>
</dbReference>
<proteinExistence type="predicted"/>
<reference evidence="1" key="1">
    <citation type="journal article" date="2012" name="J. Microbiol. Biotechnol.">
        <title>Ramlibacter ginsenosidimutans sp. nov., with ginsenoside-converting activity.</title>
        <authorList>
            <person name="Wang L."/>
            <person name="An D.S."/>
            <person name="Kim S.G."/>
            <person name="Jin F.X."/>
            <person name="Kim S.C."/>
            <person name="Lee S.T."/>
            <person name="Im W.T."/>
        </authorList>
    </citation>
    <scope>NUCLEOTIDE SEQUENCE</scope>
    <source>
        <strain evidence="1">KACC 17527</strain>
    </source>
</reference>
<protein>
    <submittedName>
        <fullName evidence="1">Uncharacterized protein</fullName>
    </submittedName>
</protein>
<comment type="caution">
    <text evidence="1">The sequence shown here is derived from an EMBL/GenBank/DDBJ whole genome shotgun (WGS) entry which is preliminary data.</text>
</comment>